<dbReference type="GO" id="GO:0005737">
    <property type="term" value="C:cytoplasm"/>
    <property type="evidence" value="ECO:0007669"/>
    <property type="project" value="UniProtKB-SubCell"/>
</dbReference>
<dbReference type="GO" id="GO:0043022">
    <property type="term" value="F:ribosome binding"/>
    <property type="evidence" value="ECO:0007669"/>
    <property type="project" value="InterPro"/>
</dbReference>
<dbReference type="PANTHER" id="PTHR33692:SF1">
    <property type="entry name" value="RIBOSOME MATURATION FACTOR RIMM"/>
    <property type="match status" value="1"/>
</dbReference>
<dbReference type="Gene3D" id="2.40.30.60">
    <property type="entry name" value="RimM"/>
    <property type="match status" value="1"/>
</dbReference>
<dbReference type="GO" id="GO:0042274">
    <property type="term" value="P:ribosomal small subunit biogenesis"/>
    <property type="evidence" value="ECO:0007669"/>
    <property type="project" value="UniProtKB-UniRule"/>
</dbReference>
<dbReference type="SUPFAM" id="SSF50346">
    <property type="entry name" value="PRC-barrel domain"/>
    <property type="match status" value="1"/>
</dbReference>
<evidence type="ECO:0000259" key="6">
    <source>
        <dbReference type="Pfam" id="PF01782"/>
    </source>
</evidence>
<dbReference type="EMBL" id="AZGF01000003">
    <property type="protein sequence ID" value="KRM13106.1"/>
    <property type="molecule type" value="Genomic_DNA"/>
</dbReference>
<organism evidence="8 9">
    <name type="scientific">Paucilactobacillus suebicus DSM 5007 = KCTC 3549</name>
    <dbReference type="NCBI Taxonomy" id="1423807"/>
    <lineage>
        <taxon>Bacteria</taxon>
        <taxon>Bacillati</taxon>
        <taxon>Bacillota</taxon>
        <taxon>Bacilli</taxon>
        <taxon>Lactobacillales</taxon>
        <taxon>Lactobacillaceae</taxon>
        <taxon>Paucilactobacillus</taxon>
    </lineage>
</organism>
<evidence type="ECO:0000256" key="1">
    <source>
        <dbReference type="ARBA" id="ARBA00022490"/>
    </source>
</evidence>
<reference evidence="8 9" key="1">
    <citation type="journal article" date="2015" name="Genome Announc.">
        <title>Expanding the biotechnology potential of lactobacilli through comparative genomics of 213 strains and associated genera.</title>
        <authorList>
            <person name="Sun Z."/>
            <person name="Harris H.M."/>
            <person name="McCann A."/>
            <person name="Guo C."/>
            <person name="Argimon S."/>
            <person name="Zhang W."/>
            <person name="Yang X."/>
            <person name="Jeffery I.B."/>
            <person name="Cooney J.C."/>
            <person name="Kagawa T.F."/>
            <person name="Liu W."/>
            <person name="Song Y."/>
            <person name="Salvetti E."/>
            <person name="Wrobel A."/>
            <person name="Rasinkangas P."/>
            <person name="Parkhill J."/>
            <person name="Rea M.C."/>
            <person name="O'Sullivan O."/>
            <person name="Ritari J."/>
            <person name="Douillard F.P."/>
            <person name="Paul Ross R."/>
            <person name="Yang R."/>
            <person name="Briner A.E."/>
            <person name="Felis G.E."/>
            <person name="de Vos W.M."/>
            <person name="Barrangou R."/>
            <person name="Klaenhammer T.R."/>
            <person name="Caufield P.W."/>
            <person name="Cui Y."/>
            <person name="Zhang H."/>
            <person name="O'Toole P.W."/>
        </authorList>
    </citation>
    <scope>NUCLEOTIDE SEQUENCE [LARGE SCALE GENOMIC DNA]</scope>
    <source>
        <strain evidence="8 9">DSM 5007</strain>
    </source>
</reference>
<feature type="domain" description="Ribosome maturation factor RimM PRC barrel" evidence="7">
    <location>
        <begin position="98"/>
        <end position="166"/>
    </location>
</feature>
<keyword evidence="3 5" id="KW-0698">rRNA processing</keyword>
<dbReference type="AlphaFoldDB" id="A0A0R1W6J6"/>
<keyword evidence="9" id="KW-1185">Reference proteome</keyword>
<dbReference type="Gene3D" id="2.30.30.240">
    <property type="entry name" value="PRC-barrel domain"/>
    <property type="match status" value="1"/>
</dbReference>
<comment type="function">
    <text evidence="5">An accessory protein needed during the final step in the assembly of 30S ribosomal subunit, possibly for assembly of the head region. Essential for efficient processing of 16S rRNA. May be needed both before and after RbfA during the maturation of 16S rRNA. It has affinity for free ribosomal 30S subunits but not for 70S ribosomes.</text>
</comment>
<protein>
    <recommendedName>
        <fullName evidence="5">Ribosome maturation factor RimM</fullName>
    </recommendedName>
</protein>
<dbReference type="SUPFAM" id="SSF50447">
    <property type="entry name" value="Translation proteins"/>
    <property type="match status" value="1"/>
</dbReference>
<dbReference type="STRING" id="1423807.FD16_GL001250"/>
<evidence type="ECO:0000256" key="5">
    <source>
        <dbReference type="HAMAP-Rule" id="MF_00014"/>
    </source>
</evidence>
<evidence type="ECO:0000256" key="3">
    <source>
        <dbReference type="ARBA" id="ARBA00022552"/>
    </source>
</evidence>
<dbReference type="GO" id="GO:0006364">
    <property type="term" value="P:rRNA processing"/>
    <property type="evidence" value="ECO:0007669"/>
    <property type="project" value="UniProtKB-UniRule"/>
</dbReference>
<dbReference type="Proteomes" id="UP000051820">
    <property type="component" value="Unassembled WGS sequence"/>
</dbReference>
<dbReference type="Pfam" id="PF01782">
    <property type="entry name" value="RimM"/>
    <property type="match status" value="1"/>
</dbReference>
<keyword evidence="2 5" id="KW-0690">Ribosome biogenesis</keyword>
<dbReference type="PATRIC" id="fig|1423807.3.peg.1276"/>
<evidence type="ECO:0000256" key="4">
    <source>
        <dbReference type="ARBA" id="ARBA00023186"/>
    </source>
</evidence>
<evidence type="ECO:0000256" key="2">
    <source>
        <dbReference type="ARBA" id="ARBA00022517"/>
    </source>
</evidence>
<dbReference type="OrthoDB" id="9810331at2"/>
<dbReference type="InterPro" id="IPR009000">
    <property type="entry name" value="Transl_B-barrel_sf"/>
</dbReference>
<dbReference type="PANTHER" id="PTHR33692">
    <property type="entry name" value="RIBOSOME MATURATION FACTOR RIMM"/>
    <property type="match status" value="1"/>
</dbReference>
<dbReference type="GO" id="GO:0005840">
    <property type="term" value="C:ribosome"/>
    <property type="evidence" value="ECO:0007669"/>
    <property type="project" value="InterPro"/>
</dbReference>
<dbReference type="InterPro" id="IPR011033">
    <property type="entry name" value="PRC_barrel-like_sf"/>
</dbReference>
<dbReference type="NCBIfam" id="TIGR02273">
    <property type="entry name" value="16S_RimM"/>
    <property type="match status" value="1"/>
</dbReference>
<comment type="domain">
    <text evidence="5">The PRC barrel domain binds ribosomal protein uS19.</text>
</comment>
<dbReference type="HAMAP" id="MF_00014">
    <property type="entry name" value="Ribosome_mat_RimM"/>
    <property type="match status" value="1"/>
</dbReference>
<dbReference type="RefSeq" id="WP_010622140.1">
    <property type="nucleotide sequence ID" value="NZ_AZGF01000003.1"/>
</dbReference>
<comment type="subcellular location">
    <subcellularLocation>
        <location evidence="5">Cytoplasm</location>
    </subcellularLocation>
</comment>
<name>A0A0R1W6J6_9LACO</name>
<keyword evidence="1 5" id="KW-0963">Cytoplasm</keyword>
<comment type="caution">
    <text evidence="8">The sequence shown here is derived from an EMBL/GenBank/DDBJ whole genome shotgun (WGS) entry which is preliminary data.</text>
</comment>
<feature type="domain" description="RimM N-terminal" evidence="6">
    <location>
        <begin position="6"/>
        <end position="87"/>
    </location>
</feature>
<gene>
    <name evidence="5" type="primary">rimM</name>
    <name evidence="8" type="ORF">FD16_GL001250</name>
</gene>
<comment type="similarity">
    <text evidence="5">Belongs to the RimM family.</text>
</comment>
<evidence type="ECO:0000259" key="7">
    <source>
        <dbReference type="Pfam" id="PF24986"/>
    </source>
</evidence>
<proteinExistence type="inferred from homology"/>
<evidence type="ECO:0000313" key="8">
    <source>
        <dbReference type="EMBL" id="KRM13106.1"/>
    </source>
</evidence>
<comment type="subunit">
    <text evidence="5">Binds ribosomal protein uS19.</text>
</comment>
<sequence length="167" mass="19129">MKYYNVGKIVNTHGIRGEVKVVSTTDFPDERFKVGNTLYIEDADPIKVTVKSARMQKNFFLVTFKEFNDINQIEKFKTHQLMVSEDDQQDLEDGKYYHHQIIGLGVQTLDGKKLGTIKEILSPGANDVWVVKRPKKSDLLLPVIDDVIKKVDLDNQTVFVELMEGLE</sequence>
<evidence type="ECO:0000313" key="9">
    <source>
        <dbReference type="Proteomes" id="UP000051820"/>
    </source>
</evidence>
<dbReference type="Pfam" id="PF24986">
    <property type="entry name" value="PRC_RimM"/>
    <property type="match status" value="1"/>
</dbReference>
<dbReference type="InterPro" id="IPR002676">
    <property type="entry name" value="RimM_N"/>
</dbReference>
<keyword evidence="4 5" id="KW-0143">Chaperone</keyword>
<dbReference type="InterPro" id="IPR011961">
    <property type="entry name" value="RimM"/>
</dbReference>
<dbReference type="InterPro" id="IPR056792">
    <property type="entry name" value="PRC_RimM"/>
</dbReference>
<dbReference type="eggNOG" id="COG0806">
    <property type="taxonomic scope" value="Bacteria"/>
</dbReference>
<accession>A0A0R1W6J6</accession>
<dbReference type="InterPro" id="IPR036976">
    <property type="entry name" value="RimM_N_sf"/>
</dbReference>